<organism evidence="1 2">
    <name type="scientific">Bacteroides fragilis (strain YCH46)</name>
    <dbReference type="NCBI Taxonomy" id="295405"/>
    <lineage>
        <taxon>Bacteria</taxon>
        <taxon>Pseudomonadati</taxon>
        <taxon>Bacteroidota</taxon>
        <taxon>Bacteroidia</taxon>
        <taxon>Bacteroidales</taxon>
        <taxon>Bacteroidaceae</taxon>
        <taxon>Bacteroides</taxon>
    </lineage>
</organism>
<dbReference type="AlphaFoldDB" id="Q64YZ0"/>
<proteinExistence type="predicted"/>
<name>Q64YZ0_BACFR</name>
<sequence>MDNNLINNRPKELFDIEYYTELPQLPFELEVPLASNFLGTDIFLLSGIMPKTVDLIEKTGICVFTPRLSEKEVEYYRSHNTKFQMINIVANIHTFKRSGNSNKVLAYPYSISLVAAAKRNLVDERTIELLKNFDFERISEYKSTYTDFCPFKPIDTGFYNLLGLLWGNGVKQYTDTIGFVLGTYFLPTDINLNDIPMFCPGSIDLTIAQKYAKYRIKRFYKPFSDIFPRRIWGCDSPIELFLVQALAQQNVFPTIQALIFNNGCVFDNYYQMVESNIFIKGDELVTAADFYFPEKKLAIFCDSIKYHTRTSNRNKDKLIDDKLNDLGIKSLRISGKDIVNNLKSCVDRIIVEL</sequence>
<evidence type="ECO:0000313" key="2">
    <source>
        <dbReference type="Proteomes" id="UP000002197"/>
    </source>
</evidence>
<dbReference type="EMBL" id="AP006841">
    <property type="protein sequence ID" value="BAD47286.1"/>
    <property type="molecule type" value="Genomic_DNA"/>
</dbReference>
<dbReference type="RefSeq" id="WP_011202047.1">
    <property type="nucleotide sequence ID" value="NC_006347.1"/>
</dbReference>
<dbReference type="SUPFAM" id="SSF52980">
    <property type="entry name" value="Restriction endonuclease-like"/>
    <property type="match status" value="1"/>
</dbReference>
<protein>
    <submittedName>
        <fullName evidence="1">Uncharacterized protein</fullName>
    </submittedName>
</protein>
<accession>Q64YZ0</accession>
<reference evidence="1 2" key="1">
    <citation type="journal article" date="2004" name="Proc. Natl. Acad. Sci. U.S.A.">
        <title>Genomic analysis of Bacteroides fragilis reveals extensive DNA inversions regulating cell surface adaptation.</title>
        <authorList>
            <person name="Kuwahara T."/>
            <person name="Yamashita A."/>
            <person name="Hirakawa H."/>
            <person name="Nakayama H."/>
            <person name="Toh H."/>
            <person name="Okada N."/>
            <person name="Kuhara S."/>
            <person name="Hattori M."/>
            <person name="Hayashi T."/>
            <person name="Ohnishi Y."/>
        </authorList>
    </citation>
    <scope>NUCLEOTIDE SEQUENCE [LARGE SCALE GENOMIC DNA]</scope>
    <source>
        <strain evidence="1 2">YCH46</strain>
    </source>
</reference>
<dbReference type="PATRIC" id="fig|295405.11.peg.553"/>
<dbReference type="KEGG" id="bfr:BF0537"/>
<dbReference type="InterPro" id="IPR011335">
    <property type="entry name" value="Restrct_endonuc-II-like"/>
</dbReference>
<dbReference type="HOGENOM" id="CLU_759991_0_0_10"/>
<dbReference type="Proteomes" id="UP000002197">
    <property type="component" value="Chromosome"/>
</dbReference>
<gene>
    <name evidence="1" type="ordered locus">BF0537</name>
</gene>
<dbReference type="OrthoDB" id="9798754at2"/>
<evidence type="ECO:0000313" key="1">
    <source>
        <dbReference type="EMBL" id="BAD47286.1"/>
    </source>
</evidence>
<dbReference type="Gene3D" id="3.40.960.10">
    <property type="entry name" value="VSR Endonuclease"/>
    <property type="match status" value="1"/>
</dbReference>